<sequence>MGHNAESQRGSTEVVGSGKAKEDVESVRADNSVETDNSVDQDMLENSTTTMMPMAGDTDTSPMPAPVPPTSSSSTDAGGWLRWVASLGVAESTKAVASLLLATYSELGEWSLTDLAVGLSYLQAENTAKWRPPSTDRAFLHRELIDVGMHYALLAQAAYARSPAEWRQLMAPLALSRLPTSPESAASPVDAVAGFELIKLEPKSTLLRPGYFIAVDHTRLEIVLAIRGTDNNLDLLTDCCACGVPFEDGGFVHSGMHRAALWFLHSELATLVELLVGDPRRHITLVGHSLGGGTAALLAALLRPHDEHVHAFALGPPPCADLATSIAFDLSGVCTSFVCNNDIVPRASLSALEHLRREIKAFPWWERAKADMLASPWLAPPVAAVSSVAAVLPDIQPPAQLVAASSSVWNASVATMSTLAAWLRPTSVAVGVAEPDPFHVETSALDARIDLVPPGKLYHVFRDDAGDLSPNQHGRLHL</sequence>
<dbReference type="RefSeq" id="XP_013759063.1">
    <property type="nucleotide sequence ID" value="XM_013903609.1"/>
</dbReference>
<dbReference type="SUPFAM" id="SSF53474">
    <property type="entry name" value="alpha/beta-Hydrolases"/>
    <property type="match status" value="1"/>
</dbReference>
<evidence type="ECO:0000313" key="3">
    <source>
        <dbReference type="EMBL" id="KNC48048.1"/>
    </source>
</evidence>
<feature type="compositionally biased region" description="Basic and acidic residues" evidence="1">
    <location>
        <begin position="19"/>
        <end position="28"/>
    </location>
</feature>
<dbReference type="InterPro" id="IPR002921">
    <property type="entry name" value="Fungal_lipase-type"/>
</dbReference>
<keyword evidence="4" id="KW-1185">Reference proteome</keyword>
<reference evidence="3 4" key="1">
    <citation type="submission" date="2010-05" db="EMBL/GenBank/DDBJ databases">
        <title>The Genome Sequence of Thecamonas trahens ATCC 50062.</title>
        <authorList>
            <consortium name="The Broad Institute Genome Sequencing Platform"/>
            <person name="Russ C."/>
            <person name="Cuomo C."/>
            <person name="Shea T."/>
            <person name="Young S.K."/>
            <person name="Zeng Q."/>
            <person name="Koehrsen M."/>
            <person name="Haas B."/>
            <person name="Borodovsky M."/>
            <person name="Guigo R."/>
            <person name="Alvarado L."/>
            <person name="Berlin A."/>
            <person name="Bochicchio J."/>
            <person name="Borenstein D."/>
            <person name="Chapman S."/>
            <person name="Chen Z."/>
            <person name="Freedman E."/>
            <person name="Gellesch M."/>
            <person name="Goldberg J."/>
            <person name="Griggs A."/>
            <person name="Gujja S."/>
            <person name="Heilman E."/>
            <person name="Heiman D."/>
            <person name="Hepburn T."/>
            <person name="Howarth C."/>
            <person name="Jen D."/>
            <person name="Larson L."/>
            <person name="Mehta T."/>
            <person name="Park D."/>
            <person name="Pearson M."/>
            <person name="Roberts A."/>
            <person name="Saif S."/>
            <person name="Shenoy N."/>
            <person name="Sisk P."/>
            <person name="Stolte C."/>
            <person name="Sykes S."/>
            <person name="Thomson T."/>
            <person name="Walk T."/>
            <person name="White J."/>
            <person name="Yandava C."/>
            <person name="Burger G."/>
            <person name="Gray M.W."/>
            <person name="Holland P.W.H."/>
            <person name="King N."/>
            <person name="Lang F.B.F."/>
            <person name="Roger A.J."/>
            <person name="Ruiz-Trillo I."/>
            <person name="Lander E."/>
            <person name="Nusbaum C."/>
        </authorList>
    </citation>
    <scope>NUCLEOTIDE SEQUENCE [LARGE SCALE GENOMIC DNA]</scope>
    <source>
        <strain evidence="3 4">ATCC 50062</strain>
    </source>
</reference>
<feature type="compositionally biased region" description="Polar residues" evidence="1">
    <location>
        <begin position="1"/>
        <end position="11"/>
    </location>
</feature>
<dbReference type="EMBL" id="GL349449">
    <property type="protein sequence ID" value="KNC48048.1"/>
    <property type="molecule type" value="Genomic_DNA"/>
</dbReference>
<protein>
    <submittedName>
        <fullName evidence="3">Lipase class 3 family protein</fullName>
    </submittedName>
</protein>
<dbReference type="InterPro" id="IPR029058">
    <property type="entry name" value="AB_hydrolase_fold"/>
</dbReference>
<dbReference type="eggNOG" id="KOG2088">
    <property type="taxonomic scope" value="Eukaryota"/>
</dbReference>
<proteinExistence type="predicted"/>
<feature type="region of interest" description="Disordered" evidence="1">
    <location>
        <begin position="1"/>
        <end position="75"/>
    </location>
</feature>
<evidence type="ECO:0000313" key="4">
    <source>
        <dbReference type="Proteomes" id="UP000054408"/>
    </source>
</evidence>
<organism evidence="3 4">
    <name type="scientific">Thecamonas trahens ATCC 50062</name>
    <dbReference type="NCBI Taxonomy" id="461836"/>
    <lineage>
        <taxon>Eukaryota</taxon>
        <taxon>Apusozoa</taxon>
        <taxon>Apusomonadida</taxon>
        <taxon>Apusomonadidae</taxon>
        <taxon>Thecamonas</taxon>
    </lineage>
</organism>
<dbReference type="GO" id="GO:0006629">
    <property type="term" value="P:lipid metabolic process"/>
    <property type="evidence" value="ECO:0007669"/>
    <property type="project" value="InterPro"/>
</dbReference>
<gene>
    <name evidence="3" type="ORF">AMSG_04281</name>
</gene>
<dbReference type="Proteomes" id="UP000054408">
    <property type="component" value="Unassembled WGS sequence"/>
</dbReference>
<feature type="domain" description="Fungal lipase-type" evidence="2">
    <location>
        <begin position="223"/>
        <end position="348"/>
    </location>
</feature>
<evidence type="ECO:0000259" key="2">
    <source>
        <dbReference type="Pfam" id="PF01764"/>
    </source>
</evidence>
<dbReference type="Pfam" id="PF01764">
    <property type="entry name" value="Lipase_3"/>
    <property type="match status" value="1"/>
</dbReference>
<accession>A0A0L0D9S2</accession>
<dbReference type="CDD" id="cd00519">
    <property type="entry name" value="Lipase_3"/>
    <property type="match status" value="1"/>
</dbReference>
<dbReference type="OrthoDB" id="438440at2759"/>
<dbReference type="AlphaFoldDB" id="A0A0L0D9S2"/>
<evidence type="ECO:0000256" key="1">
    <source>
        <dbReference type="SAM" id="MobiDB-lite"/>
    </source>
</evidence>
<dbReference type="PANTHER" id="PTHR46023">
    <property type="entry name" value="LIPASE CLASS 3 PROTEIN-LIKE"/>
    <property type="match status" value="1"/>
</dbReference>
<dbReference type="Gene3D" id="3.40.50.1820">
    <property type="entry name" value="alpha/beta hydrolase"/>
    <property type="match status" value="1"/>
</dbReference>
<dbReference type="GeneID" id="25563833"/>
<dbReference type="PANTHER" id="PTHR46023:SF6">
    <property type="entry name" value="LIPASE CLASS 3 FAMILY PROTEIN"/>
    <property type="match status" value="1"/>
</dbReference>
<name>A0A0L0D9S2_THETB</name>